<keyword evidence="2" id="KW-0418">Kinase</keyword>
<protein>
    <submittedName>
        <fullName evidence="2">Sugar kinase</fullName>
    </submittedName>
</protein>
<feature type="domain" description="Carbohydrate kinase PfkB" evidence="1">
    <location>
        <begin position="5"/>
        <end position="285"/>
    </location>
</feature>
<organism evidence="2 3">
    <name type="scientific">Nocardia stercoris</name>
    <dbReference type="NCBI Taxonomy" id="2483361"/>
    <lineage>
        <taxon>Bacteria</taxon>
        <taxon>Bacillati</taxon>
        <taxon>Actinomycetota</taxon>
        <taxon>Actinomycetes</taxon>
        <taxon>Mycobacteriales</taxon>
        <taxon>Nocardiaceae</taxon>
        <taxon>Nocardia</taxon>
    </lineage>
</organism>
<sequence>MTALFVGLATLDVSNLVDSYPAEDSKTQAAESFIGAGGPAANAAVAHALLGRGRDTMLLTALGNHTLADIVLRDLRSHGVEVVDATPGRRDQPPVSSIVVAAENNTRTIVGLDAARIAAPFLPQFSALIDNASVVLVDAHHPELAVSAARLAQRSGVPVVLDAGRWKPAHADLLPLVDIAICSAAFDPPGSRARDGATELLDYLTSQGVSCAAVTGGADPILYSGTSGHGKIEVDQVDALDTLGAGDILHGAFCRFFSANGDFVESLSEAATVATESTRSFGTRSWAQRIHPDTAAR</sequence>
<keyword evidence="3" id="KW-1185">Reference proteome</keyword>
<evidence type="ECO:0000259" key="1">
    <source>
        <dbReference type="Pfam" id="PF00294"/>
    </source>
</evidence>
<evidence type="ECO:0000313" key="2">
    <source>
        <dbReference type="EMBL" id="RMI32689.1"/>
    </source>
</evidence>
<dbReference type="AlphaFoldDB" id="A0A3M2L4U6"/>
<dbReference type="Gene3D" id="3.40.1190.20">
    <property type="match status" value="1"/>
</dbReference>
<dbReference type="PANTHER" id="PTHR42774">
    <property type="entry name" value="PHOSPHOTRANSFERASE SYSTEM TRANSPORT PROTEIN"/>
    <property type="match status" value="1"/>
</dbReference>
<accession>A0A3M2L4U6</accession>
<dbReference type="Proteomes" id="UP000279275">
    <property type="component" value="Unassembled WGS sequence"/>
</dbReference>
<proteinExistence type="predicted"/>
<comment type="caution">
    <text evidence="2">The sequence shown here is derived from an EMBL/GenBank/DDBJ whole genome shotgun (WGS) entry which is preliminary data.</text>
</comment>
<reference evidence="2 3" key="1">
    <citation type="submission" date="2018-10" db="EMBL/GenBank/DDBJ databases">
        <title>Isolation from cow dung.</title>
        <authorList>
            <person name="Ling L."/>
        </authorList>
    </citation>
    <scope>NUCLEOTIDE SEQUENCE [LARGE SCALE GENOMIC DNA]</scope>
    <source>
        <strain evidence="2 3">NEAU-LL90</strain>
    </source>
</reference>
<keyword evidence="2" id="KW-0808">Transferase</keyword>
<dbReference type="InterPro" id="IPR011611">
    <property type="entry name" value="PfkB_dom"/>
</dbReference>
<name>A0A3M2L4U6_9NOCA</name>
<dbReference type="RefSeq" id="WP_122188073.1">
    <property type="nucleotide sequence ID" value="NZ_RFFH01000004.1"/>
</dbReference>
<dbReference type="OrthoDB" id="9795789at2"/>
<dbReference type="GO" id="GO:0016301">
    <property type="term" value="F:kinase activity"/>
    <property type="evidence" value="ECO:0007669"/>
    <property type="project" value="UniProtKB-KW"/>
</dbReference>
<dbReference type="EMBL" id="RFFH01000004">
    <property type="protein sequence ID" value="RMI32689.1"/>
    <property type="molecule type" value="Genomic_DNA"/>
</dbReference>
<dbReference type="PANTHER" id="PTHR42774:SF3">
    <property type="entry name" value="KETOHEXOKINASE"/>
    <property type="match status" value="1"/>
</dbReference>
<dbReference type="SUPFAM" id="SSF53613">
    <property type="entry name" value="Ribokinase-like"/>
    <property type="match status" value="1"/>
</dbReference>
<evidence type="ECO:0000313" key="3">
    <source>
        <dbReference type="Proteomes" id="UP000279275"/>
    </source>
</evidence>
<dbReference type="Pfam" id="PF00294">
    <property type="entry name" value="PfkB"/>
    <property type="match status" value="1"/>
</dbReference>
<gene>
    <name evidence="2" type="ORF">EBN03_12030</name>
</gene>
<dbReference type="InterPro" id="IPR029056">
    <property type="entry name" value="Ribokinase-like"/>
</dbReference>
<dbReference type="InterPro" id="IPR052562">
    <property type="entry name" value="Ketohexokinase-related"/>
</dbReference>